<evidence type="ECO:0000313" key="2">
    <source>
        <dbReference type="Proteomes" id="UP000644756"/>
    </source>
</evidence>
<dbReference type="EMBL" id="BMGR01000008">
    <property type="protein sequence ID" value="GGG08747.1"/>
    <property type="molecule type" value="Genomic_DNA"/>
</dbReference>
<proteinExistence type="predicted"/>
<reference evidence="1" key="2">
    <citation type="submission" date="2020-09" db="EMBL/GenBank/DDBJ databases">
        <authorList>
            <person name="Sun Q."/>
            <person name="Zhou Y."/>
        </authorList>
    </citation>
    <scope>NUCLEOTIDE SEQUENCE</scope>
    <source>
        <strain evidence="1">CGMCC 1.12987</strain>
    </source>
</reference>
<accession>A0A917D1N8</accession>
<comment type="caution">
    <text evidence="1">The sequence shown here is derived from an EMBL/GenBank/DDBJ whole genome shotgun (WGS) entry which is preliminary data.</text>
</comment>
<reference evidence="1" key="1">
    <citation type="journal article" date="2014" name="Int. J. Syst. Evol. Microbiol.">
        <title>Complete genome sequence of Corynebacterium casei LMG S-19264T (=DSM 44701T), isolated from a smear-ripened cheese.</title>
        <authorList>
            <consortium name="US DOE Joint Genome Institute (JGI-PGF)"/>
            <person name="Walter F."/>
            <person name="Albersmeier A."/>
            <person name="Kalinowski J."/>
            <person name="Ruckert C."/>
        </authorList>
    </citation>
    <scope>NUCLEOTIDE SEQUENCE</scope>
    <source>
        <strain evidence="1">CGMCC 1.12987</strain>
    </source>
</reference>
<gene>
    <name evidence="1" type="ORF">GCM10010916_26990</name>
</gene>
<evidence type="ECO:0000313" key="1">
    <source>
        <dbReference type="EMBL" id="GGG08747.1"/>
    </source>
</evidence>
<dbReference type="AlphaFoldDB" id="A0A917D1N8"/>
<keyword evidence="2" id="KW-1185">Reference proteome</keyword>
<protein>
    <submittedName>
        <fullName evidence="1">Uncharacterized protein</fullName>
    </submittedName>
</protein>
<dbReference type="RefSeq" id="WP_188531577.1">
    <property type="nucleotide sequence ID" value="NZ_BMGR01000008.1"/>
</dbReference>
<dbReference type="Proteomes" id="UP000644756">
    <property type="component" value="Unassembled WGS sequence"/>
</dbReference>
<organism evidence="1 2">
    <name type="scientific">Paenibacillus abyssi</name>
    <dbReference type="NCBI Taxonomy" id="1340531"/>
    <lineage>
        <taxon>Bacteria</taxon>
        <taxon>Bacillati</taxon>
        <taxon>Bacillota</taxon>
        <taxon>Bacilli</taxon>
        <taxon>Bacillales</taxon>
        <taxon>Paenibacillaceae</taxon>
        <taxon>Paenibacillus</taxon>
    </lineage>
</organism>
<name>A0A917D1N8_9BACL</name>
<sequence>MFTAKEKLYMLKLLKQEKRRSFFGMKKPPAEHGKLVEKLEQMIRNEQVNRDHL</sequence>